<accession>A0ABV4VKE2</accession>
<keyword evidence="5 7" id="KW-0862">Zinc</keyword>
<name>A0ABV4VKE2_9GAMM</name>
<evidence type="ECO:0000256" key="8">
    <source>
        <dbReference type="SAM" id="SignalP"/>
    </source>
</evidence>
<keyword evidence="11" id="KW-1185">Reference proteome</keyword>
<dbReference type="Proteomes" id="UP001576708">
    <property type="component" value="Unassembled WGS sequence"/>
</dbReference>
<feature type="chain" id="PRO_5045060908" evidence="8">
    <location>
        <begin position="24"/>
        <end position="650"/>
    </location>
</feature>
<keyword evidence="3 7" id="KW-0479">Metal-binding</keyword>
<evidence type="ECO:0000256" key="3">
    <source>
        <dbReference type="ARBA" id="ARBA00022723"/>
    </source>
</evidence>
<sequence length="650" mass="71771">MQKSILTASLFGWCLSSLGAAYAAPSPVPLLVEQCLRQPNIDLAGAFASYASTHQLQSLTLADKALVLEQQTIGLNNVNDRLTYYRGLPLSGAERQGLLQCQLRLADTLSDLLNQAEFSQLTFELTQAASENDDAANHAAASQEQALLGEQLTALLRQHLSIMDKAKLHTAQASIRQGLGNQQFQLDIQADKCQLTDEVAEVNTANNEEETSDKDAQQPSSRFSGTFSGTIASYLLKQPDAECRQTLWQAYQGRAREHNQVALHRIAELRQRLANDAGFSDYASYSLKDQLLNTPELVKAFLDSQTEAIQVAPWDLGRTLSQLPSAQTTALNTRELLDKALTTLGEFGLRFEVIGEHLDSTATQTTLSQTALAQAQQQILRVYHQDRLLGEVYLALGAHDKVNKLGNASQHTLRQSVIGQQFGQQALELPATLNNFKDIERFTQALADAITSLARGSHFYLNNTLGPTLDTNQLPSLWLAKVLRQALFPQFDTQYIQPRETLASAYATQLKVFRAKVALNFYQSLNQQSYPDLPAEFSKSFGANWAQAIDYPYSFNAIASEGPRYYQSLWQAKLATLVHQSTQDCQDKLGLFNLLVVNETALTLSEQLRAILGEPVDAAALIQRIIHVSGSENHPHGTTETQTHAIHCAF</sequence>
<evidence type="ECO:0000256" key="7">
    <source>
        <dbReference type="RuleBase" id="RU003435"/>
    </source>
</evidence>
<gene>
    <name evidence="10" type="ORF">ACE02W_13280</name>
</gene>
<dbReference type="RefSeq" id="WP_342201972.1">
    <property type="nucleotide sequence ID" value="NZ_JBCATE010000004.1"/>
</dbReference>
<evidence type="ECO:0000256" key="2">
    <source>
        <dbReference type="ARBA" id="ARBA00022670"/>
    </source>
</evidence>
<proteinExistence type="inferred from homology"/>
<keyword evidence="4 7" id="KW-0378">Hydrolase</keyword>
<dbReference type="InterPro" id="IPR024077">
    <property type="entry name" value="Neurolysin/TOP_dom2"/>
</dbReference>
<dbReference type="Gene3D" id="1.10.1370.10">
    <property type="entry name" value="Neurolysin, domain 3"/>
    <property type="match status" value="1"/>
</dbReference>
<protein>
    <submittedName>
        <fullName evidence="10">M3 family metallopeptidase</fullName>
    </submittedName>
</protein>
<feature type="signal peptide" evidence="8">
    <location>
        <begin position="1"/>
        <end position="23"/>
    </location>
</feature>
<evidence type="ECO:0000313" key="11">
    <source>
        <dbReference type="Proteomes" id="UP001576708"/>
    </source>
</evidence>
<dbReference type="Pfam" id="PF01432">
    <property type="entry name" value="Peptidase_M3"/>
    <property type="match status" value="1"/>
</dbReference>
<dbReference type="SUPFAM" id="SSF55486">
    <property type="entry name" value="Metalloproteases ('zincins'), catalytic domain"/>
    <property type="match status" value="1"/>
</dbReference>
<dbReference type="EMBL" id="JBHFGU010000004">
    <property type="protein sequence ID" value="MFB2620783.1"/>
    <property type="molecule type" value="Genomic_DNA"/>
</dbReference>
<dbReference type="PANTHER" id="PTHR11804">
    <property type="entry name" value="PROTEASE M3 THIMET OLIGOPEPTIDASE-RELATED"/>
    <property type="match status" value="1"/>
</dbReference>
<reference evidence="10 11" key="1">
    <citation type="submission" date="2024-09" db="EMBL/GenBank/DDBJ databases">
        <authorList>
            <person name="Zhang Y."/>
        </authorList>
    </citation>
    <scope>NUCLEOTIDE SEQUENCE [LARGE SCALE GENOMIC DNA]</scope>
    <source>
        <strain evidence="10 11">ZJ318</strain>
    </source>
</reference>
<keyword evidence="2 7" id="KW-0645">Protease</keyword>
<keyword evidence="6 7" id="KW-0482">Metalloprotease</keyword>
<dbReference type="PANTHER" id="PTHR11804:SF84">
    <property type="entry name" value="SACCHAROLYSIN"/>
    <property type="match status" value="1"/>
</dbReference>
<dbReference type="InterPro" id="IPR001567">
    <property type="entry name" value="Pept_M3A_M3B_dom"/>
</dbReference>
<comment type="similarity">
    <text evidence="1 7">Belongs to the peptidase M3 family.</text>
</comment>
<evidence type="ECO:0000259" key="9">
    <source>
        <dbReference type="Pfam" id="PF01432"/>
    </source>
</evidence>
<evidence type="ECO:0000256" key="4">
    <source>
        <dbReference type="ARBA" id="ARBA00022801"/>
    </source>
</evidence>
<feature type="domain" description="Peptidase M3A/M3B catalytic" evidence="9">
    <location>
        <begin position="235"/>
        <end position="308"/>
    </location>
</feature>
<comment type="cofactor">
    <cofactor evidence="7">
        <name>Zn(2+)</name>
        <dbReference type="ChEBI" id="CHEBI:29105"/>
    </cofactor>
    <text evidence="7">Binds 1 zinc ion.</text>
</comment>
<evidence type="ECO:0000313" key="10">
    <source>
        <dbReference type="EMBL" id="MFB2620783.1"/>
    </source>
</evidence>
<comment type="caution">
    <text evidence="10">The sequence shown here is derived from an EMBL/GenBank/DDBJ whole genome shotgun (WGS) entry which is preliminary data.</text>
</comment>
<keyword evidence="8" id="KW-0732">Signal</keyword>
<evidence type="ECO:0000256" key="5">
    <source>
        <dbReference type="ARBA" id="ARBA00022833"/>
    </source>
</evidence>
<evidence type="ECO:0000256" key="6">
    <source>
        <dbReference type="ARBA" id="ARBA00023049"/>
    </source>
</evidence>
<dbReference type="InterPro" id="IPR045090">
    <property type="entry name" value="Pept_M3A_M3B"/>
</dbReference>
<evidence type="ECO:0000256" key="1">
    <source>
        <dbReference type="ARBA" id="ARBA00006040"/>
    </source>
</evidence>
<organism evidence="10 11">
    <name type="scientific">Shewanella mangrovisoli</name>
    <dbReference type="NCBI Taxonomy" id="2864211"/>
    <lineage>
        <taxon>Bacteria</taxon>
        <taxon>Pseudomonadati</taxon>
        <taxon>Pseudomonadota</taxon>
        <taxon>Gammaproteobacteria</taxon>
        <taxon>Alteromonadales</taxon>
        <taxon>Shewanellaceae</taxon>
        <taxon>Shewanella</taxon>
    </lineage>
</organism>